<sequence length="271" mass="30254">MKSLLSVLKGQPLTSALERCESAVKAAPADADKRAEWVQLLLLYGDWQRASSQLPAWQALTPQAAPTTQQLADCVAAEMQREQVFSGEIAPPFFTPPQEWPLLLAEALRAAPAQACQLRDRAFELADENAGQLTLSSDEGSAPAPPFAWLADADSRLGPICELFLDNRYYWVPFQELESIRFQPPQNVVHLFWAPAMVKWRSGKQQVCQIPARYPLTAASEDAHRLGRKTDWLTLSDNGHYAGQGQKTWITDDEEYALLTLQQIQFTTDEA</sequence>
<dbReference type="Gene3D" id="1.25.40.10">
    <property type="entry name" value="Tetratricopeptide repeat domain"/>
    <property type="match status" value="1"/>
</dbReference>
<name>A0A1S8CMA5_9GAMM</name>
<gene>
    <name evidence="1" type="ORF">BMI79_03915</name>
</gene>
<organism evidence="1 2">
    <name type="scientific">Serratia oryzae</name>
    <dbReference type="NCBI Taxonomy" id="2034155"/>
    <lineage>
        <taxon>Bacteria</taxon>
        <taxon>Pseudomonadati</taxon>
        <taxon>Pseudomonadota</taxon>
        <taxon>Gammaproteobacteria</taxon>
        <taxon>Enterobacterales</taxon>
        <taxon>Yersiniaceae</taxon>
        <taxon>Serratia</taxon>
    </lineage>
</organism>
<dbReference type="SUPFAM" id="SSF144059">
    <property type="entry name" value="ImpE-like"/>
    <property type="match status" value="1"/>
</dbReference>
<comment type="caution">
    <text evidence="1">The sequence shown here is derived from an EMBL/GenBank/DDBJ whole genome shotgun (WGS) entry which is preliminary data.</text>
</comment>
<evidence type="ECO:0000313" key="1">
    <source>
        <dbReference type="EMBL" id="OMQ25475.1"/>
    </source>
</evidence>
<dbReference type="OrthoDB" id="5416084at2"/>
<keyword evidence="2" id="KW-1185">Reference proteome</keyword>
<dbReference type="InterPro" id="IPR009211">
    <property type="entry name" value="TagJ"/>
</dbReference>
<dbReference type="InterPro" id="IPR011990">
    <property type="entry name" value="TPR-like_helical_dom_sf"/>
</dbReference>
<dbReference type="Proteomes" id="UP000216021">
    <property type="component" value="Unassembled WGS sequence"/>
</dbReference>
<evidence type="ECO:0008006" key="3">
    <source>
        <dbReference type="Google" id="ProtNLM"/>
    </source>
</evidence>
<proteinExistence type="predicted"/>
<dbReference type="EMBL" id="MOXD01000002">
    <property type="protein sequence ID" value="OMQ25475.1"/>
    <property type="molecule type" value="Genomic_DNA"/>
</dbReference>
<dbReference type="Pfam" id="PF07024">
    <property type="entry name" value="ImpE"/>
    <property type="match status" value="1"/>
</dbReference>
<dbReference type="RefSeq" id="WP_076940657.1">
    <property type="nucleotide sequence ID" value="NZ_MOXD01000002.1"/>
</dbReference>
<accession>A0A1S8CMA5</accession>
<protein>
    <recommendedName>
        <fullName evidence="3">Protein of avirulence locus ImpE</fullName>
    </recommendedName>
</protein>
<dbReference type="PIRSF" id="PIRSF029288">
    <property type="entry name" value="SciE_ImpE"/>
    <property type="match status" value="1"/>
</dbReference>
<reference evidence="1 2" key="1">
    <citation type="submission" date="2016-11" db="EMBL/GenBank/DDBJ databases">
        <title>Rahnella oryzae sp. nov., isolated from rice root.</title>
        <authorList>
            <person name="Zhang X.-X."/>
            <person name="Zhang J."/>
        </authorList>
    </citation>
    <scope>NUCLEOTIDE SEQUENCE [LARGE SCALE GENOMIC DNA]</scope>
    <source>
        <strain evidence="1 2">J11-6</strain>
    </source>
</reference>
<dbReference type="STRING" id="2034155.BMI79_03915"/>
<dbReference type="AlphaFoldDB" id="A0A1S8CMA5"/>
<evidence type="ECO:0000313" key="2">
    <source>
        <dbReference type="Proteomes" id="UP000216021"/>
    </source>
</evidence>